<evidence type="ECO:0000313" key="4">
    <source>
        <dbReference type="Proteomes" id="UP000325563"/>
    </source>
</evidence>
<dbReference type="EMBL" id="CP023692">
    <property type="protein sequence ID" value="QEV49803.1"/>
    <property type="molecule type" value="Genomic_DNA"/>
</dbReference>
<gene>
    <name evidence="3" type="ORF">CP980_12500</name>
</gene>
<feature type="compositionally biased region" description="Pro residues" evidence="1">
    <location>
        <begin position="134"/>
        <end position="150"/>
    </location>
</feature>
<proteinExistence type="predicted"/>
<dbReference type="AlphaFoldDB" id="A0A5J6JIK0"/>
<name>A0A5J6JIK0_STRVI</name>
<dbReference type="InterPro" id="IPR028087">
    <property type="entry name" value="Tad_N"/>
</dbReference>
<accession>A0A5J6JIK0</accession>
<feature type="region of interest" description="Disordered" evidence="1">
    <location>
        <begin position="130"/>
        <end position="150"/>
    </location>
</feature>
<reference evidence="3 4" key="1">
    <citation type="submission" date="2017-09" db="EMBL/GenBank/DDBJ databases">
        <authorList>
            <person name="Lee N."/>
            <person name="Cho B.-K."/>
        </authorList>
    </citation>
    <scope>NUCLEOTIDE SEQUENCE [LARGE SCALE GENOMIC DNA]</scope>
    <source>
        <strain evidence="3 4">ATCC 27476</strain>
    </source>
</reference>
<evidence type="ECO:0000313" key="3">
    <source>
        <dbReference type="EMBL" id="QEV49803.1"/>
    </source>
</evidence>
<evidence type="ECO:0000259" key="2">
    <source>
        <dbReference type="Pfam" id="PF13400"/>
    </source>
</evidence>
<feature type="domain" description="Putative Flp pilus-assembly TadG-like N-terminal" evidence="2">
    <location>
        <begin position="1"/>
        <end position="35"/>
    </location>
</feature>
<keyword evidence="4" id="KW-1185">Reference proteome</keyword>
<sequence length="187" mass="19394">MLFAAFAFFVFGQAALTRSNAQGAADAAALAAARDARDHLVPGVDFAKFEPEDWERILRGELLDSTGSCAEASSFAAKNDASATCTPRARGFAVEATTNGTVGKSVVPGTGSVHGRAKATAAIEPRCTLDAAPAPAPTPSPTPTQGPTPALPVTFKCKGGKDLVVDPSKPDPWRKIARTLFDVRLVD</sequence>
<dbReference type="Pfam" id="PF13400">
    <property type="entry name" value="Tad"/>
    <property type="match status" value="1"/>
</dbReference>
<protein>
    <recommendedName>
        <fullName evidence="2">Putative Flp pilus-assembly TadG-like N-terminal domain-containing protein</fullName>
    </recommendedName>
</protein>
<organism evidence="3 4">
    <name type="scientific">Streptomyces vinaceus</name>
    <dbReference type="NCBI Taxonomy" id="1960"/>
    <lineage>
        <taxon>Bacteria</taxon>
        <taxon>Bacillati</taxon>
        <taxon>Actinomycetota</taxon>
        <taxon>Actinomycetes</taxon>
        <taxon>Kitasatosporales</taxon>
        <taxon>Streptomycetaceae</taxon>
        <taxon>Streptomyces</taxon>
    </lineage>
</organism>
<evidence type="ECO:0000256" key="1">
    <source>
        <dbReference type="SAM" id="MobiDB-lite"/>
    </source>
</evidence>
<dbReference type="Proteomes" id="UP000325563">
    <property type="component" value="Chromosome"/>
</dbReference>
<dbReference type="KEGG" id="svn:CP980_12500"/>